<feature type="compositionally biased region" description="Basic and acidic residues" evidence="1">
    <location>
        <begin position="165"/>
        <end position="175"/>
    </location>
</feature>
<keyword evidence="3" id="KW-1185">Reference proteome</keyword>
<sequence length="348" mass="38793">MPHFKVNYSRVRSNCLADTTCDPVSQHMKAWRILQHELKIQRVKTWENHHVNPGRQIISSSKHANIPNPLRCFSRLSLQPTSVSRSPSSLQSLQVERKNARISFSAHNESHKKHGDFAKEVTFKPKILDTSATSKLIQSRNYQTPKKKTPPKSRTSSAVSTKSIEPGKRNEDHKSWSQSRPESSNSSSTGCDSAYEAGGSIEALSPHSRSSTPQQVTVRGAESKLARDVEESRIVGKEIENAIEELIERPGTPVNLIDRNESLEHILFEHDLMIEIASCGVLTNFSVREICRSFALTKGKSLEQCKVQEIVERVQKLVGVPDNASLDFSDFGLHGSFDAPSKATSELT</sequence>
<evidence type="ECO:0000256" key="1">
    <source>
        <dbReference type="SAM" id="MobiDB-lite"/>
    </source>
</evidence>
<reference evidence="2 3" key="1">
    <citation type="submission" date="2020-04" db="EMBL/GenBank/DDBJ databases">
        <authorList>
            <person name="Alioto T."/>
            <person name="Alioto T."/>
            <person name="Gomez Garrido J."/>
        </authorList>
    </citation>
    <scope>NUCLEOTIDE SEQUENCE [LARGE SCALE GENOMIC DNA]</scope>
</reference>
<feature type="compositionally biased region" description="Low complexity" evidence="1">
    <location>
        <begin position="176"/>
        <end position="188"/>
    </location>
</feature>
<dbReference type="Proteomes" id="UP000494165">
    <property type="component" value="Unassembled WGS sequence"/>
</dbReference>
<organism evidence="2 3">
    <name type="scientific">Cloeon dipterum</name>
    <dbReference type="NCBI Taxonomy" id="197152"/>
    <lineage>
        <taxon>Eukaryota</taxon>
        <taxon>Metazoa</taxon>
        <taxon>Ecdysozoa</taxon>
        <taxon>Arthropoda</taxon>
        <taxon>Hexapoda</taxon>
        <taxon>Insecta</taxon>
        <taxon>Pterygota</taxon>
        <taxon>Palaeoptera</taxon>
        <taxon>Ephemeroptera</taxon>
        <taxon>Pisciforma</taxon>
        <taxon>Baetidae</taxon>
        <taxon>Cloeon</taxon>
    </lineage>
</organism>
<dbReference type="OrthoDB" id="6263678at2759"/>
<evidence type="ECO:0000313" key="2">
    <source>
        <dbReference type="EMBL" id="CAB3371943.1"/>
    </source>
</evidence>
<feature type="compositionally biased region" description="Polar residues" evidence="1">
    <location>
        <begin position="207"/>
        <end position="217"/>
    </location>
</feature>
<feature type="compositionally biased region" description="Polar residues" evidence="1">
    <location>
        <begin position="132"/>
        <end position="143"/>
    </location>
</feature>
<feature type="region of interest" description="Disordered" evidence="1">
    <location>
        <begin position="132"/>
        <end position="224"/>
    </location>
</feature>
<dbReference type="EMBL" id="CADEPI010000066">
    <property type="protein sequence ID" value="CAB3371943.1"/>
    <property type="molecule type" value="Genomic_DNA"/>
</dbReference>
<protein>
    <submittedName>
        <fullName evidence="2">Uncharacterized protein</fullName>
    </submittedName>
</protein>
<dbReference type="AlphaFoldDB" id="A0A8S1CKD1"/>
<accession>A0A8S1CKD1</accession>
<proteinExistence type="predicted"/>
<name>A0A8S1CKD1_9INSE</name>
<comment type="caution">
    <text evidence="2">The sequence shown here is derived from an EMBL/GenBank/DDBJ whole genome shotgun (WGS) entry which is preliminary data.</text>
</comment>
<gene>
    <name evidence="2" type="ORF">CLODIP_2_CD00436</name>
</gene>
<evidence type="ECO:0000313" key="3">
    <source>
        <dbReference type="Proteomes" id="UP000494165"/>
    </source>
</evidence>